<accession>A0AAD4EQX3</accession>
<comment type="caution">
    <text evidence="1">The sequence shown here is derived from an EMBL/GenBank/DDBJ whole genome shotgun (WGS) entry which is preliminary data.</text>
</comment>
<evidence type="ECO:0000313" key="2">
    <source>
        <dbReference type="Proteomes" id="UP001197093"/>
    </source>
</evidence>
<keyword evidence="2" id="KW-1185">Reference proteome</keyword>
<dbReference type="EMBL" id="JAHCVI010000004">
    <property type="protein sequence ID" value="KAG7285971.1"/>
    <property type="molecule type" value="Genomic_DNA"/>
</dbReference>
<protein>
    <submittedName>
        <fullName evidence="1">Uncharacterized protein</fullName>
    </submittedName>
</protein>
<proteinExistence type="predicted"/>
<sequence length="386" mass="42078">MALAFHCRHQASGGTKGATDELTKKSNEAEKIRLQATYLDSPNNCTDALTSAAAAIPDPAIFASLDHGADIPSVGECATHLELLEAFLMLQQKVLTSNALDRAFGIAPKPKVQMEGWGRSKKATIKPDETFQNRRAVKWDTFVRLAAARFQRWWHCVGEMLATAARGSPSEDMQIDARTMPPLGSWPKLKFPWAEIHSSLASTATPSPSALDLFNHYVGTYDLFTLLTAQTPSLKATLTLLTHPTRPAPEPLPRFEGLHTLPPSTTATATPSLTLTALTAAVARQTRFAHTMAGYLWLRSPAAHATLQRAVARHARFAALLGRDRGRALMPTADIELVRRTNALARRGVDSLCGGGGSDGEEEKGRFRETRVLYEGRWKEEYGGGV</sequence>
<dbReference type="Proteomes" id="UP001197093">
    <property type="component" value="Unassembled WGS sequence"/>
</dbReference>
<gene>
    <name evidence="1" type="ORF">NEMBOFW57_008267</name>
</gene>
<evidence type="ECO:0000313" key="1">
    <source>
        <dbReference type="EMBL" id="KAG7285971.1"/>
    </source>
</evidence>
<name>A0AAD4EQX3_9PEZI</name>
<reference evidence="1" key="1">
    <citation type="submission" date="2023-02" db="EMBL/GenBank/DDBJ databases">
        <authorList>
            <person name="Palmer J.M."/>
        </authorList>
    </citation>
    <scope>NUCLEOTIDE SEQUENCE</scope>
    <source>
        <strain evidence="1">FW57</strain>
    </source>
</reference>
<organism evidence="1 2">
    <name type="scientific">Staphylotrichum longicolle</name>
    <dbReference type="NCBI Taxonomy" id="669026"/>
    <lineage>
        <taxon>Eukaryota</taxon>
        <taxon>Fungi</taxon>
        <taxon>Dikarya</taxon>
        <taxon>Ascomycota</taxon>
        <taxon>Pezizomycotina</taxon>
        <taxon>Sordariomycetes</taxon>
        <taxon>Sordariomycetidae</taxon>
        <taxon>Sordariales</taxon>
        <taxon>Chaetomiaceae</taxon>
        <taxon>Staphylotrichum</taxon>
    </lineage>
</organism>
<dbReference type="AlphaFoldDB" id="A0AAD4EQX3"/>